<accession>B0MGS9</accession>
<dbReference type="STRING" id="411490.ANACAC_03166"/>
<dbReference type="EMBL" id="ABAX03000024">
    <property type="protein sequence ID" value="EDR96543.1"/>
    <property type="molecule type" value="Genomic_DNA"/>
</dbReference>
<protein>
    <submittedName>
        <fullName evidence="1">Uncharacterized protein</fullName>
    </submittedName>
</protein>
<dbReference type="AlphaFoldDB" id="B0MGS9"/>
<dbReference type="HOGENOM" id="CLU_2802992_0_0_9"/>
<keyword evidence="2" id="KW-1185">Reference proteome</keyword>
<reference evidence="1" key="1">
    <citation type="submission" date="2007-11" db="EMBL/GenBank/DDBJ databases">
        <authorList>
            <person name="Fulton L."/>
            <person name="Clifton S."/>
            <person name="Fulton B."/>
            <person name="Xu J."/>
            <person name="Minx P."/>
            <person name="Pepin K.H."/>
            <person name="Johnson M."/>
            <person name="Thiruvilangam P."/>
            <person name="Bhonagiri V."/>
            <person name="Nash W.E."/>
            <person name="Mardis E.R."/>
            <person name="Wilson R.K."/>
        </authorList>
    </citation>
    <scope>NUCLEOTIDE SEQUENCE [LARGE SCALE GENOMIC DNA]</scope>
    <source>
        <strain evidence="1">DSM 14662</strain>
    </source>
</reference>
<dbReference type="Proteomes" id="UP000004935">
    <property type="component" value="Unassembled WGS sequence"/>
</dbReference>
<evidence type="ECO:0000313" key="2">
    <source>
        <dbReference type="Proteomes" id="UP000004935"/>
    </source>
</evidence>
<comment type="caution">
    <text evidence="1">The sequence shown here is derived from an EMBL/GenBank/DDBJ whole genome shotgun (WGS) entry which is preliminary data.</text>
</comment>
<sequence>MPGNRRAAFLQQIIIDLLTAISYTIYRPNNQISYICGIRRKSNDTNKKIEQRCRDAVPGVWDVEAER</sequence>
<organism evidence="1 2">
    <name type="scientific">Anaerostipes caccae (strain DSM 14662 / CCUG 47493 / JCM 13470 / NCIMB 13811 / L1-92)</name>
    <dbReference type="NCBI Taxonomy" id="411490"/>
    <lineage>
        <taxon>Bacteria</taxon>
        <taxon>Bacillati</taxon>
        <taxon>Bacillota</taxon>
        <taxon>Clostridia</taxon>
        <taxon>Lachnospirales</taxon>
        <taxon>Lachnospiraceae</taxon>
        <taxon>Anaerostipes</taxon>
    </lineage>
</organism>
<gene>
    <name evidence="1" type="ORF">ANACAC_03166</name>
</gene>
<evidence type="ECO:0000313" key="1">
    <source>
        <dbReference type="EMBL" id="EDR96543.1"/>
    </source>
</evidence>
<proteinExistence type="predicted"/>
<name>B0MGS9_ANACD</name>
<reference evidence="1" key="2">
    <citation type="submission" date="2013-11" db="EMBL/GenBank/DDBJ databases">
        <title>Draft genome sequence of Anaerostipes caccae (DSM 14662).</title>
        <authorList>
            <person name="Sudarsanam P."/>
            <person name="Ley R."/>
            <person name="Guruge J."/>
            <person name="Turnbaugh P.J."/>
            <person name="Mahowald M."/>
            <person name="Liep D."/>
            <person name="Gordon J."/>
        </authorList>
    </citation>
    <scope>NUCLEOTIDE SEQUENCE</scope>
    <source>
        <strain evidence="1">DSM 14662</strain>
    </source>
</reference>